<dbReference type="EMBL" id="CM056799">
    <property type="protein sequence ID" value="KAJ8710538.1"/>
    <property type="molecule type" value="Genomic_DNA"/>
</dbReference>
<comment type="caution">
    <text evidence="1">The sequence shown here is derived from an EMBL/GenBank/DDBJ whole genome shotgun (WGS) entry which is preliminary data.</text>
</comment>
<gene>
    <name evidence="1" type="ORF">PYW08_009053</name>
</gene>
<sequence length="204" mass="23788">MALLSPSANGLRKLVAICEKYAAEHYLTYNVKKSEVMIFKYSKGPAQILPINLCGTALKIVNKFKYLGHIIKDDLTDDADLERQRRSIACRSNMLVRRFFHCSKLVKITLFKAYCQSFYTCQLWYKYTKGAYNTLRVQYNNAFRGMLKLPWRCSATGMFVENRVTDFHGLLRRLKATFLSRLTHCNNDLVTEVFHAVYLLRRCN</sequence>
<proteinExistence type="predicted"/>
<evidence type="ECO:0000313" key="2">
    <source>
        <dbReference type="Proteomes" id="UP001231649"/>
    </source>
</evidence>
<name>A0ACC2Q7N1_9NEOP</name>
<accession>A0ACC2Q7N1</accession>
<reference evidence="1" key="1">
    <citation type="submission" date="2023-03" db="EMBL/GenBank/DDBJ databases">
        <title>Chromosome-level genomes of two armyworms, Mythimna separata and Mythimna loreyi, provide insights into the biosynthesis and reception of sex pheromones.</title>
        <authorList>
            <person name="Zhao H."/>
        </authorList>
    </citation>
    <scope>NUCLEOTIDE SEQUENCE</scope>
    <source>
        <strain evidence="1">BeijingLab</strain>
    </source>
</reference>
<keyword evidence="2" id="KW-1185">Reference proteome</keyword>
<protein>
    <submittedName>
        <fullName evidence="1">Uncharacterized protein</fullName>
    </submittedName>
</protein>
<dbReference type="Proteomes" id="UP001231649">
    <property type="component" value="Chromosome 23"/>
</dbReference>
<organism evidence="1 2">
    <name type="scientific">Mythimna loreyi</name>
    <dbReference type="NCBI Taxonomy" id="667449"/>
    <lineage>
        <taxon>Eukaryota</taxon>
        <taxon>Metazoa</taxon>
        <taxon>Ecdysozoa</taxon>
        <taxon>Arthropoda</taxon>
        <taxon>Hexapoda</taxon>
        <taxon>Insecta</taxon>
        <taxon>Pterygota</taxon>
        <taxon>Neoptera</taxon>
        <taxon>Endopterygota</taxon>
        <taxon>Lepidoptera</taxon>
        <taxon>Glossata</taxon>
        <taxon>Ditrysia</taxon>
        <taxon>Noctuoidea</taxon>
        <taxon>Noctuidae</taxon>
        <taxon>Noctuinae</taxon>
        <taxon>Hadenini</taxon>
        <taxon>Mythimna</taxon>
    </lineage>
</organism>
<evidence type="ECO:0000313" key="1">
    <source>
        <dbReference type="EMBL" id="KAJ8710538.1"/>
    </source>
</evidence>